<dbReference type="Proteomes" id="UP000230833">
    <property type="component" value="Unassembled WGS sequence"/>
</dbReference>
<dbReference type="EMBL" id="PCYL01000019">
    <property type="protein sequence ID" value="PIR46945.1"/>
    <property type="molecule type" value="Genomic_DNA"/>
</dbReference>
<gene>
    <name evidence="1" type="ORF">COV07_01630</name>
</gene>
<evidence type="ECO:0000313" key="2">
    <source>
        <dbReference type="Proteomes" id="UP000230833"/>
    </source>
</evidence>
<name>A0A2H0RMD5_9BACT</name>
<comment type="caution">
    <text evidence="1">The sequence shown here is derived from an EMBL/GenBank/DDBJ whole genome shotgun (WGS) entry which is preliminary data.</text>
</comment>
<proteinExistence type="predicted"/>
<dbReference type="Pfam" id="PF14516">
    <property type="entry name" value="AAA_35"/>
    <property type="match status" value="1"/>
</dbReference>
<accession>A0A2H0RMD5</accession>
<dbReference type="AlphaFoldDB" id="A0A2H0RMD5"/>
<reference evidence="1 2" key="1">
    <citation type="submission" date="2017-09" db="EMBL/GenBank/DDBJ databases">
        <title>Depth-based differentiation of microbial function through sediment-hosted aquifers and enrichment of novel symbionts in the deep terrestrial subsurface.</title>
        <authorList>
            <person name="Probst A.J."/>
            <person name="Ladd B."/>
            <person name="Jarett J.K."/>
            <person name="Geller-Mcgrath D.E."/>
            <person name="Sieber C.M."/>
            <person name="Emerson J.B."/>
            <person name="Anantharaman K."/>
            <person name="Thomas B.C."/>
            <person name="Malmstrom R."/>
            <person name="Stieglmeier M."/>
            <person name="Klingl A."/>
            <person name="Woyke T."/>
            <person name="Ryan C.M."/>
            <person name="Banfield J.F."/>
        </authorList>
    </citation>
    <scope>NUCLEOTIDE SEQUENCE [LARGE SCALE GENOMIC DNA]</scope>
    <source>
        <strain evidence="1">CG10_big_fil_rev_8_21_14_0_10_45_14</strain>
    </source>
</reference>
<evidence type="ECO:0000313" key="1">
    <source>
        <dbReference type="EMBL" id="PIR46945.1"/>
    </source>
</evidence>
<organism evidence="1 2">
    <name type="scientific">Candidatus Vogelbacteria bacterium CG10_big_fil_rev_8_21_14_0_10_45_14</name>
    <dbReference type="NCBI Taxonomy" id="1975042"/>
    <lineage>
        <taxon>Bacteria</taxon>
        <taxon>Candidatus Vogeliibacteriota</taxon>
    </lineage>
</organism>
<sequence>MFNLYSKFIVLRIDCGAIMPGTNILSYINLRLSELLTGEGSAVSEMEDAREALLAPTGSVQRLRTAKLSPHILMCVDNVNEIEEAHRAELYSLIGSWREQSRMTTPLQMSVLLSGSNLETDSAIWGVGPVIKLGSFDKAQTEELAKFYQLDSFVALEVFEQTKGKPAAVQQALYGRASRNMR</sequence>
<protein>
    <submittedName>
        <fullName evidence="1">Uncharacterized protein</fullName>
    </submittedName>
</protein>